<dbReference type="InterPro" id="IPR011051">
    <property type="entry name" value="RmlC_Cupin_sf"/>
</dbReference>
<sequence>MFLPSAVFVNGKFCKNPKLVGADDFFASGFNSPGNTNNPFGSNVETVDVNKIPGLNTLGLSLVRIDYAPNGLNPPHSHPRGSEILAVAVGSLLVGFVSSNNQVDGGNRLFTKVLNQGDVFVFPIGLIHFELNVGRTPAVAFTVLNSQNPGITTIANAVFGSDPPINSDILARAFKLDKKIVENLQRKF</sequence>
<dbReference type="InterPro" id="IPR014710">
    <property type="entry name" value="RmlC-like_jellyroll"/>
</dbReference>
<dbReference type="FunFam" id="2.60.120.10:FF:000005">
    <property type="entry name" value="Germin-like protein subfamily 1 member 8"/>
    <property type="match status" value="1"/>
</dbReference>
<proteinExistence type="inferred from homology"/>
<keyword evidence="4 12" id="KW-0052">Apoplast</keyword>
<evidence type="ECO:0000256" key="5">
    <source>
        <dbReference type="ARBA" id="ARBA00022525"/>
    </source>
</evidence>
<dbReference type="OrthoDB" id="1921208at2759"/>
<dbReference type="InterPro" id="IPR019780">
    <property type="entry name" value="Germin_Mn-BS"/>
</dbReference>
<dbReference type="Proteomes" id="UP000237000">
    <property type="component" value="Unassembled WGS sequence"/>
</dbReference>
<comment type="similarity">
    <text evidence="3 12">Belongs to the germin family.</text>
</comment>
<evidence type="ECO:0000259" key="13">
    <source>
        <dbReference type="SMART" id="SM00835"/>
    </source>
</evidence>
<dbReference type="InParanoid" id="A0A2P5FYU5"/>
<gene>
    <name evidence="14" type="ORF">TorRG33x02_010340</name>
</gene>
<feature type="binding site" evidence="11">
    <location>
        <position position="76"/>
    </location>
    <ligand>
        <name>Mn(2+)</name>
        <dbReference type="ChEBI" id="CHEBI:29035"/>
    </ligand>
</feature>
<reference evidence="15" key="1">
    <citation type="submission" date="2016-06" db="EMBL/GenBank/DDBJ databases">
        <title>Parallel loss of symbiosis genes in relatives of nitrogen-fixing non-legume Parasponia.</title>
        <authorList>
            <person name="Van Velzen R."/>
            <person name="Holmer R."/>
            <person name="Bu F."/>
            <person name="Rutten L."/>
            <person name="Van Zeijl A."/>
            <person name="Liu W."/>
            <person name="Santuari L."/>
            <person name="Cao Q."/>
            <person name="Sharma T."/>
            <person name="Shen D."/>
            <person name="Roswanjaya Y."/>
            <person name="Wardhani T."/>
            <person name="Kalhor M.S."/>
            <person name="Jansen J."/>
            <person name="Van den Hoogen J."/>
            <person name="Gungor B."/>
            <person name="Hartog M."/>
            <person name="Hontelez J."/>
            <person name="Verver J."/>
            <person name="Yang W.-C."/>
            <person name="Schijlen E."/>
            <person name="Repin R."/>
            <person name="Schilthuizen M."/>
            <person name="Schranz E."/>
            <person name="Heidstra R."/>
            <person name="Miyata K."/>
            <person name="Fedorova E."/>
            <person name="Kohlen W."/>
            <person name="Bisseling T."/>
            <person name="Smit S."/>
            <person name="Geurts R."/>
        </authorList>
    </citation>
    <scope>NUCLEOTIDE SEQUENCE [LARGE SCALE GENOMIC DNA]</scope>
    <source>
        <strain evidence="15">cv. RG33-2</strain>
    </source>
</reference>
<dbReference type="PANTHER" id="PTHR31238">
    <property type="entry name" value="GERMIN-LIKE PROTEIN SUBFAMILY 3 MEMBER 3"/>
    <property type="match status" value="1"/>
</dbReference>
<comment type="subcellular location">
    <subcellularLocation>
        <location evidence="2 12">Secreted</location>
        <location evidence="2 12">Extracellular space</location>
        <location evidence="2 12">Apoplast</location>
    </subcellularLocation>
</comment>
<keyword evidence="8" id="KW-0325">Glycoprotein</keyword>
<evidence type="ECO:0000256" key="12">
    <source>
        <dbReference type="RuleBase" id="RU366015"/>
    </source>
</evidence>
<feature type="binding site" evidence="10">
    <location>
        <position position="83"/>
    </location>
    <ligand>
        <name>oxalate</name>
        <dbReference type="ChEBI" id="CHEBI:30623"/>
    </ligand>
</feature>
<evidence type="ECO:0000256" key="7">
    <source>
        <dbReference type="ARBA" id="ARBA00023157"/>
    </source>
</evidence>
<dbReference type="Pfam" id="PF00190">
    <property type="entry name" value="Cupin_1"/>
    <property type="match status" value="1"/>
</dbReference>
<dbReference type="SUPFAM" id="SSF51182">
    <property type="entry name" value="RmlC-like cupins"/>
    <property type="match status" value="1"/>
</dbReference>
<feature type="binding site" evidence="10">
    <location>
        <position position="78"/>
    </location>
    <ligand>
        <name>oxalate</name>
        <dbReference type="ChEBI" id="CHEBI:30623"/>
    </ligand>
</feature>
<evidence type="ECO:0000256" key="2">
    <source>
        <dbReference type="ARBA" id="ARBA00004271"/>
    </source>
</evidence>
<dbReference type="GO" id="GO:0030145">
    <property type="term" value="F:manganese ion binding"/>
    <property type="evidence" value="ECO:0007669"/>
    <property type="project" value="UniProtKB-UniRule"/>
</dbReference>
<feature type="binding site" evidence="11">
    <location>
        <position position="128"/>
    </location>
    <ligand>
        <name>Mn(2+)</name>
        <dbReference type="ChEBI" id="CHEBI:29035"/>
    </ligand>
</feature>
<evidence type="ECO:0000256" key="3">
    <source>
        <dbReference type="ARBA" id="ARBA00007456"/>
    </source>
</evidence>
<accession>A0A2P5FYU5</accession>
<dbReference type="CDD" id="cd02241">
    <property type="entry name" value="cupin_OxOx"/>
    <property type="match status" value="1"/>
</dbReference>
<feature type="binding site" evidence="11">
    <location>
        <position position="83"/>
    </location>
    <ligand>
        <name>Mn(2+)</name>
        <dbReference type="ChEBI" id="CHEBI:29035"/>
    </ligand>
</feature>
<feature type="binding site" evidence="11">
    <location>
        <position position="78"/>
    </location>
    <ligand>
        <name>Mn(2+)</name>
        <dbReference type="ChEBI" id="CHEBI:29035"/>
    </ligand>
</feature>
<dbReference type="InterPro" id="IPR006045">
    <property type="entry name" value="Cupin_1"/>
</dbReference>
<dbReference type="PRINTS" id="PR00325">
    <property type="entry name" value="GERMIN"/>
</dbReference>
<dbReference type="PROSITE" id="PS00725">
    <property type="entry name" value="GERMIN"/>
    <property type="match status" value="1"/>
</dbReference>
<evidence type="ECO:0000256" key="1">
    <source>
        <dbReference type="ARBA" id="ARBA00003629"/>
    </source>
</evidence>
<evidence type="ECO:0000256" key="11">
    <source>
        <dbReference type="PIRSR" id="PIRSR601929-2"/>
    </source>
</evidence>
<evidence type="ECO:0000256" key="9">
    <source>
        <dbReference type="ARBA" id="ARBA00023211"/>
    </source>
</evidence>
<dbReference type="EMBL" id="JXTC01000003">
    <property type="protein sequence ID" value="POO02973.1"/>
    <property type="molecule type" value="Genomic_DNA"/>
</dbReference>
<dbReference type="AlphaFoldDB" id="A0A2P5FYU5"/>
<keyword evidence="7" id="KW-1015">Disulfide bond</keyword>
<evidence type="ECO:0000256" key="8">
    <source>
        <dbReference type="ARBA" id="ARBA00023180"/>
    </source>
</evidence>
<keyword evidence="5 12" id="KW-0964">Secreted</keyword>
<comment type="function">
    <text evidence="1">May play a role in plant defense. Probably has no oxalate oxidase activity even if the active site is conserved.</text>
</comment>
<evidence type="ECO:0000256" key="4">
    <source>
        <dbReference type="ARBA" id="ARBA00022523"/>
    </source>
</evidence>
<evidence type="ECO:0000313" key="14">
    <source>
        <dbReference type="EMBL" id="POO02973.1"/>
    </source>
</evidence>
<feature type="domain" description="Cupin type-1" evidence="13">
    <location>
        <begin position="28"/>
        <end position="182"/>
    </location>
</feature>
<dbReference type="InterPro" id="IPR001929">
    <property type="entry name" value="Germin"/>
</dbReference>
<protein>
    <recommendedName>
        <fullName evidence="12">Germin-like protein</fullName>
    </recommendedName>
</protein>
<keyword evidence="6 10" id="KW-0479">Metal-binding</keyword>
<dbReference type="GO" id="GO:0048046">
    <property type="term" value="C:apoplast"/>
    <property type="evidence" value="ECO:0007669"/>
    <property type="project" value="UniProtKB-SubCell"/>
</dbReference>
<organism evidence="14 15">
    <name type="scientific">Trema orientale</name>
    <name type="common">Charcoal tree</name>
    <name type="synonym">Celtis orientalis</name>
    <dbReference type="NCBI Taxonomy" id="63057"/>
    <lineage>
        <taxon>Eukaryota</taxon>
        <taxon>Viridiplantae</taxon>
        <taxon>Streptophyta</taxon>
        <taxon>Embryophyta</taxon>
        <taxon>Tracheophyta</taxon>
        <taxon>Spermatophyta</taxon>
        <taxon>Magnoliopsida</taxon>
        <taxon>eudicotyledons</taxon>
        <taxon>Gunneridae</taxon>
        <taxon>Pentapetalae</taxon>
        <taxon>rosids</taxon>
        <taxon>fabids</taxon>
        <taxon>Rosales</taxon>
        <taxon>Cannabaceae</taxon>
        <taxon>Trema</taxon>
    </lineage>
</organism>
<evidence type="ECO:0000313" key="15">
    <source>
        <dbReference type="Proteomes" id="UP000237000"/>
    </source>
</evidence>
<dbReference type="SMART" id="SM00835">
    <property type="entry name" value="Cupin_1"/>
    <property type="match status" value="1"/>
</dbReference>
<feature type="binding site" evidence="10">
    <location>
        <position position="73"/>
    </location>
    <ligand>
        <name>oxalate</name>
        <dbReference type="ChEBI" id="CHEBI:30623"/>
    </ligand>
</feature>
<comment type="caution">
    <text evidence="14">The sequence shown here is derived from an EMBL/GenBank/DDBJ whole genome shotgun (WGS) entry which is preliminary data.</text>
</comment>
<evidence type="ECO:0000256" key="6">
    <source>
        <dbReference type="ARBA" id="ARBA00022723"/>
    </source>
</evidence>
<dbReference type="Gene3D" id="2.60.120.10">
    <property type="entry name" value="Jelly Rolls"/>
    <property type="match status" value="1"/>
</dbReference>
<evidence type="ECO:0000256" key="10">
    <source>
        <dbReference type="PIRSR" id="PIRSR601929-1"/>
    </source>
</evidence>
<keyword evidence="9 10" id="KW-0464">Manganese</keyword>
<keyword evidence="15" id="KW-1185">Reference proteome</keyword>
<name>A0A2P5FYU5_TREOI</name>